<dbReference type="EMBL" id="JBGFUD010007105">
    <property type="protein sequence ID" value="MFH4981386.1"/>
    <property type="molecule type" value="Genomic_DNA"/>
</dbReference>
<evidence type="ECO:0000313" key="1">
    <source>
        <dbReference type="EMBL" id="MFH4981386.1"/>
    </source>
</evidence>
<accession>A0ABD6EV96</accession>
<organism evidence="1 2">
    <name type="scientific">Gnathostoma spinigerum</name>
    <dbReference type="NCBI Taxonomy" id="75299"/>
    <lineage>
        <taxon>Eukaryota</taxon>
        <taxon>Metazoa</taxon>
        <taxon>Ecdysozoa</taxon>
        <taxon>Nematoda</taxon>
        <taxon>Chromadorea</taxon>
        <taxon>Rhabditida</taxon>
        <taxon>Spirurina</taxon>
        <taxon>Gnathostomatomorpha</taxon>
        <taxon>Gnathostomatoidea</taxon>
        <taxon>Gnathostomatidae</taxon>
        <taxon>Gnathostoma</taxon>
    </lineage>
</organism>
<comment type="caution">
    <text evidence="1">The sequence shown here is derived from an EMBL/GenBank/DDBJ whole genome shotgun (WGS) entry which is preliminary data.</text>
</comment>
<dbReference type="AlphaFoldDB" id="A0ABD6EV96"/>
<sequence length="66" mass="7618">MSSESEDHSFSGRKRKVNEEDEVNDIFVATGFLVNNTFDYIESMLKVGVRQASREHDKKRITVPDK</sequence>
<keyword evidence="2" id="KW-1185">Reference proteome</keyword>
<proteinExistence type="predicted"/>
<evidence type="ECO:0000313" key="2">
    <source>
        <dbReference type="Proteomes" id="UP001608902"/>
    </source>
</evidence>
<protein>
    <submittedName>
        <fullName evidence="1">Uncharacterized protein</fullName>
    </submittedName>
</protein>
<name>A0ABD6EV96_9BILA</name>
<gene>
    <name evidence="1" type="ORF">AB6A40_008095</name>
</gene>
<reference evidence="1 2" key="1">
    <citation type="submission" date="2024-08" db="EMBL/GenBank/DDBJ databases">
        <title>Gnathostoma spinigerum genome.</title>
        <authorList>
            <person name="Gonzalez-Bertolin B."/>
            <person name="Monzon S."/>
            <person name="Zaballos A."/>
            <person name="Jimenez P."/>
            <person name="Dekumyoy P."/>
            <person name="Varona S."/>
            <person name="Cuesta I."/>
            <person name="Sumanam S."/>
            <person name="Adisakwattana P."/>
            <person name="Gasser R.B."/>
            <person name="Hernandez-Gonzalez A."/>
            <person name="Young N.D."/>
            <person name="Perteguer M.J."/>
        </authorList>
    </citation>
    <scope>NUCLEOTIDE SEQUENCE [LARGE SCALE GENOMIC DNA]</scope>
    <source>
        <strain evidence="1">AL3</strain>
        <tissue evidence="1">Liver</tissue>
    </source>
</reference>
<dbReference type="Proteomes" id="UP001608902">
    <property type="component" value="Unassembled WGS sequence"/>
</dbReference>